<dbReference type="EC" id="2.7.1.-" evidence="5"/>
<dbReference type="PANTHER" id="PTHR12684">
    <property type="entry name" value="PUTATIVE PHOSPHOTRANSFERASE"/>
    <property type="match status" value="1"/>
</dbReference>
<dbReference type="GO" id="GO:0000215">
    <property type="term" value="F:tRNA 2'-phosphotransferase activity"/>
    <property type="evidence" value="ECO:0007669"/>
    <property type="project" value="TreeGrafter"/>
</dbReference>
<dbReference type="InterPro" id="IPR022928">
    <property type="entry name" value="RNA_2'-PTrans_KptA"/>
</dbReference>
<dbReference type="InterPro" id="IPR042080">
    <property type="entry name" value="RNA_2'-PTrans_N"/>
</dbReference>
<keyword evidence="2 5" id="KW-0808">Transferase</keyword>
<dbReference type="Gene3D" id="1.10.10.970">
    <property type="entry name" value="RNA 2'-phosphotransferase, Tpt1/KptA family, N-terminal domain"/>
    <property type="match status" value="1"/>
</dbReference>
<sequence>MPPLRSGADANPVAVRGSDPQAARVGRSAGRDDVVRVSKRLSYVLRHRPDSVGLTLDDAGWVDVDALLAALAAHGLPLTREELDRVVAGNDKQRFAVDGTGTRIRASQGHSLPVALGYTPEPPPAVLFHGTPVRTLPAILAEGLRPGGRHAVHLSPDEPTARAVGERRGRAAVLRVDAAGLAAAGAEFTRSANGVWLVDAVPPAYLTVVG</sequence>
<gene>
    <name evidence="5" type="primary">kptA</name>
    <name evidence="7" type="ORF">SAMN04488107_3625</name>
</gene>
<dbReference type="AlphaFoldDB" id="A0A239H2X2"/>
<dbReference type="HAMAP" id="MF_00299">
    <property type="entry name" value="KptA"/>
    <property type="match status" value="1"/>
</dbReference>
<name>A0A239H2X2_9ACTN</name>
<reference evidence="8" key="1">
    <citation type="submission" date="2017-06" db="EMBL/GenBank/DDBJ databases">
        <authorList>
            <person name="Varghese N."/>
            <person name="Submissions S."/>
        </authorList>
    </citation>
    <scope>NUCLEOTIDE SEQUENCE [LARGE SCALE GENOMIC DNA]</scope>
    <source>
        <strain evidence="8">DSM 45423</strain>
    </source>
</reference>
<evidence type="ECO:0000256" key="6">
    <source>
        <dbReference type="SAM" id="MobiDB-lite"/>
    </source>
</evidence>
<evidence type="ECO:0000256" key="3">
    <source>
        <dbReference type="ARBA" id="ARBA00023027"/>
    </source>
</evidence>
<dbReference type="PANTHER" id="PTHR12684:SF2">
    <property type="entry name" value="TRNA 2'-PHOSPHOTRANSFERASE 1"/>
    <property type="match status" value="1"/>
</dbReference>
<dbReference type="InterPro" id="IPR002745">
    <property type="entry name" value="Ptrans_KptA/Tpt1"/>
</dbReference>
<accession>A0A239H2X2</accession>
<comment type="similarity">
    <text evidence="1 5">Belongs to the KptA/TPT1 family.</text>
</comment>
<dbReference type="Gene3D" id="3.20.170.30">
    <property type="match status" value="1"/>
</dbReference>
<dbReference type="Proteomes" id="UP000198386">
    <property type="component" value="Unassembled WGS sequence"/>
</dbReference>
<keyword evidence="8" id="KW-1185">Reference proteome</keyword>
<dbReference type="NCBIfam" id="NF002014">
    <property type="entry name" value="PRK00819.1-4"/>
    <property type="match status" value="1"/>
</dbReference>
<dbReference type="Pfam" id="PF01885">
    <property type="entry name" value="PTS_2-RNA"/>
    <property type="match status" value="1"/>
</dbReference>
<dbReference type="InterPro" id="IPR042081">
    <property type="entry name" value="RNA_2'-PTrans_C"/>
</dbReference>
<keyword evidence="3 5" id="KW-0520">NAD</keyword>
<evidence type="ECO:0000313" key="8">
    <source>
        <dbReference type="Proteomes" id="UP000198386"/>
    </source>
</evidence>
<evidence type="ECO:0000256" key="2">
    <source>
        <dbReference type="ARBA" id="ARBA00022679"/>
    </source>
</evidence>
<organism evidence="7 8">
    <name type="scientific">Geodermatophilus saharensis</name>
    <dbReference type="NCBI Taxonomy" id="1137994"/>
    <lineage>
        <taxon>Bacteria</taxon>
        <taxon>Bacillati</taxon>
        <taxon>Actinomycetota</taxon>
        <taxon>Actinomycetes</taxon>
        <taxon>Geodermatophilales</taxon>
        <taxon>Geodermatophilaceae</taxon>
        <taxon>Geodermatophilus</taxon>
    </lineage>
</organism>
<dbReference type="GO" id="GO:0006388">
    <property type="term" value="P:tRNA splicing, via endonucleolytic cleavage and ligation"/>
    <property type="evidence" value="ECO:0007669"/>
    <property type="project" value="UniProtKB-UniRule"/>
</dbReference>
<comment type="function">
    <text evidence="4 5">Removes the 2'-phosphate from RNA via an intermediate in which the phosphate is ADP-ribosylated by NAD followed by a presumed transesterification to release the RNA and generate ADP-ribose 1''-2''-cyclic phosphate (APPR&gt;P). May function as an ADP-ribosylase.</text>
</comment>
<evidence type="ECO:0000256" key="1">
    <source>
        <dbReference type="ARBA" id="ARBA00009836"/>
    </source>
</evidence>
<evidence type="ECO:0000256" key="5">
    <source>
        <dbReference type="HAMAP-Rule" id="MF_00299"/>
    </source>
</evidence>
<evidence type="ECO:0000256" key="4">
    <source>
        <dbReference type="ARBA" id="ARBA00025212"/>
    </source>
</evidence>
<dbReference type="EMBL" id="FZOH01000008">
    <property type="protein sequence ID" value="SNS74604.1"/>
    <property type="molecule type" value="Genomic_DNA"/>
</dbReference>
<dbReference type="GO" id="GO:0003950">
    <property type="term" value="F:NAD+ poly-ADP-ribosyltransferase activity"/>
    <property type="evidence" value="ECO:0007669"/>
    <property type="project" value="InterPro"/>
</dbReference>
<dbReference type="SUPFAM" id="SSF56399">
    <property type="entry name" value="ADP-ribosylation"/>
    <property type="match status" value="1"/>
</dbReference>
<proteinExistence type="inferred from homology"/>
<protein>
    <recommendedName>
        <fullName evidence="5">Probable RNA 2'-phosphotransferase</fullName>
        <ecNumber evidence="5">2.7.1.-</ecNumber>
    </recommendedName>
</protein>
<evidence type="ECO:0000313" key="7">
    <source>
        <dbReference type="EMBL" id="SNS74604.1"/>
    </source>
</evidence>
<feature type="region of interest" description="Disordered" evidence="6">
    <location>
        <begin position="1"/>
        <end position="30"/>
    </location>
</feature>